<sequence length="465" mass="53033">MSTMPISDETPLDPDDELLVAYLDGELERSERTEVENRLLDDETLRVRLQQLQSGWDLLEELPDPAPNTKLVETTLELAVADLVSASPPKSSMQDRFRYPVGIFLACALGSLIAVVGTRTVQRRSFEKQLRELAIAESMDAYFYAGDLNLMRSLAADSQWTQMVKASQQLGGVAEGEGNSSDAMLIADVPIDQREDLIRKMPMEQRTQYYSRWERYNRLDEKSRAKIQEVADVVAKQTDHGKLIKTMRAYANWRESLPAESVDLIEGSEGEAQKEALAEAIGETMAAISERSSRKLSDDAIESIYFVLRQILAQRLQELPEDQRESLLKMQGRSPGRSDSEWRMLFWMFGAQDPRRRMPPSAETIQRPDSLRPDEIVLIRLILAPEDLVILHESSGGGDGRFEPMVLRTWAEEAIRRKSPWQRRENMSTLDRFMDVPADRRQEFELLPPAKILEELDRQGGRFSD</sequence>
<keyword evidence="1" id="KW-0812">Transmembrane</keyword>
<evidence type="ECO:0008006" key="4">
    <source>
        <dbReference type="Google" id="ProtNLM"/>
    </source>
</evidence>
<keyword evidence="1" id="KW-0472">Membrane</keyword>
<gene>
    <name evidence="2" type="ORF">Poly59_43890</name>
</gene>
<reference evidence="2 3" key="1">
    <citation type="submission" date="2019-02" db="EMBL/GenBank/DDBJ databases">
        <title>Deep-cultivation of Planctomycetes and their phenomic and genomic characterization uncovers novel biology.</title>
        <authorList>
            <person name="Wiegand S."/>
            <person name="Jogler M."/>
            <person name="Boedeker C."/>
            <person name="Pinto D."/>
            <person name="Vollmers J."/>
            <person name="Rivas-Marin E."/>
            <person name="Kohn T."/>
            <person name="Peeters S.H."/>
            <person name="Heuer A."/>
            <person name="Rast P."/>
            <person name="Oberbeckmann S."/>
            <person name="Bunk B."/>
            <person name="Jeske O."/>
            <person name="Meyerdierks A."/>
            <person name="Storesund J.E."/>
            <person name="Kallscheuer N."/>
            <person name="Luecker S."/>
            <person name="Lage O.M."/>
            <person name="Pohl T."/>
            <person name="Merkel B.J."/>
            <person name="Hornburger P."/>
            <person name="Mueller R.-W."/>
            <person name="Bruemmer F."/>
            <person name="Labrenz M."/>
            <person name="Spormann A.M."/>
            <person name="Op Den Camp H."/>
            <person name="Overmann J."/>
            <person name="Amann R."/>
            <person name="Jetten M.S.M."/>
            <person name="Mascher T."/>
            <person name="Medema M.H."/>
            <person name="Devos D.P."/>
            <person name="Kaster A.-K."/>
            <person name="Ovreas L."/>
            <person name="Rohde M."/>
            <person name="Galperin M.Y."/>
            <person name="Jogler C."/>
        </authorList>
    </citation>
    <scope>NUCLEOTIDE SEQUENCE [LARGE SCALE GENOMIC DNA]</scope>
    <source>
        <strain evidence="2 3">Poly59</strain>
    </source>
</reference>
<feature type="transmembrane region" description="Helical" evidence="1">
    <location>
        <begin position="99"/>
        <end position="121"/>
    </location>
</feature>
<evidence type="ECO:0000313" key="3">
    <source>
        <dbReference type="Proteomes" id="UP000317977"/>
    </source>
</evidence>
<keyword evidence="3" id="KW-1185">Reference proteome</keyword>
<keyword evidence="1" id="KW-1133">Transmembrane helix</keyword>
<comment type="caution">
    <text evidence="2">The sequence shown here is derived from an EMBL/GenBank/DDBJ whole genome shotgun (WGS) entry which is preliminary data.</text>
</comment>
<dbReference type="RefSeq" id="WP_146535962.1">
    <property type="nucleotide sequence ID" value="NZ_SJPX01000004.1"/>
</dbReference>
<organism evidence="2 3">
    <name type="scientific">Rubripirellula reticaptiva</name>
    <dbReference type="NCBI Taxonomy" id="2528013"/>
    <lineage>
        <taxon>Bacteria</taxon>
        <taxon>Pseudomonadati</taxon>
        <taxon>Planctomycetota</taxon>
        <taxon>Planctomycetia</taxon>
        <taxon>Pirellulales</taxon>
        <taxon>Pirellulaceae</taxon>
        <taxon>Rubripirellula</taxon>
    </lineage>
</organism>
<evidence type="ECO:0000313" key="2">
    <source>
        <dbReference type="EMBL" id="TWU49764.1"/>
    </source>
</evidence>
<proteinExistence type="predicted"/>
<evidence type="ECO:0000256" key="1">
    <source>
        <dbReference type="SAM" id="Phobius"/>
    </source>
</evidence>
<accession>A0A5C6EN28</accession>
<protein>
    <recommendedName>
        <fullName evidence="4">Zinc-finger domain-containing protein</fullName>
    </recommendedName>
</protein>
<name>A0A5C6EN28_9BACT</name>
<dbReference type="AlphaFoldDB" id="A0A5C6EN28"/>
<dbReference type="EMBL" id="SJPX01000004">
    <property type="protein sequence ID" value="TWU49764.1"/>
    <property type="molecule type" value="Genomic_DNA"/>
</dbReference>
<dbReference type="Proteomes" id="UP000317977">
    <property type="component" value="Unassembled WGS sequence"/>
</dbReference>
<dbReference type="OrthoDB" id="268061at2"/>